<reference evidence="1" key="1">
    <citation type="submission" date="2019-04" db="EMBL/GenBank/DDBJ databases">
        <authorList>
            <person name="Brambilla D."/>
        </authorList>
    </citation>
    <scope>NUCLEOTIDE SEQUENCE</scope>
    <source>
        <strain evidence="1">BAL1</strain>
    </source>
</reference>
<accession>A0A486XUS4</accession>
<gene>
    <name evidence="1" type="ORF">BAL341_2369</name>
</gene>
<organism evidence="1">
    <name type="scientific">Rheinheimera sp. BAL341</name>
    <dbReference type="NCBI Taxonomy" id="1708203"/>
    <lineage>
        <taxon>Bacteria</taxon>
        <taxon>Pseudomonadati</taxon>
        <taxon>Pseudomonadota</taxon>
        <taxon>Gammaproteobacteria</taxon>
        <taxon>Chromatiales</taxon>
        <taxon>Chromatiaceae</taxon>
        <taxon>Rheinheimera</taxon>
    </lineage>
</organism>
<evidence type="ECO:0000313" key="1">
    <source>
        <dbReference type="EMBL" id="VHO05257.1"/>
    </source>
</evidence>
<protein>
    <submittedName>
        <fullName evidence="1">Uncharacterized protein</fullName>
    </submittedName>
</protein>
<dbReference type="EMBL" id="CAAJGR010000120">
    <property type="protein sequence ID" value="VHO05257.1"/>
    <property type="molecule type" value="Genomic_DNA"/>
</dbReference>
<dbReference type="AlphaFoldDB" id="A0A486XUS4"/>
<name>A0A486XUS4_9GAMM</name>
<proteinExistence type="predicted"/>
<sequence length="39" mass="4119">MLSANKQAIITGELTGNTIKAIVVASIRFYAAIRAEGII</sequence>